<dbReference type="EMBL" id="OC897216">
    <property type="protein sequence ID" value="CAD7648226.1"/>
    <property type="molecule type" value="Genomic_DNA"/>
</dbReference>
<keyword evidence="2" id="KW-0227">DNA damage</keyword>
<feature type="non-terminal residue" evidence="7">
    <location>
        <position position="1"/>
    </location>
</feature>
<dbReference type="InterPro" id="IPR022043">
    <property type="entry name" value="CAF1A_DD"/>
</dbReference>
<dbReference type="GO" id="GO:0006334">
    <property type="term" value="P:nucleosome assembly"/>
    <property type="evidence" value="ECO:0007669"/>
    <property type="project" value="TreeGrafter"/>
</dbReference>
<gene>
    <name evidence="7" type="ORF">OSB1V03_LOCUS21829</name>
</gene>
<evidence type="ECO:0000313" key="7">
    <source>
        <dbReference type="EMBL" id="CAD7648226.1"/>
    </source>
</evidence>
<keyword evidence="3" id="KW-0234">DNA repair</keyword>
<feature type="region of interest" description="Disordered" evidence="5">
    <location>
        <begin position="40"/>
        <end position="82"/>
    </location>
</feature>
<dbReference type="GO" id="GO:0005634">
    <property type="term" value="C:nucleus"/>
    <property type="evidence" value="ECO:0007669"/>
    <property type="project" value="UniProtKB-SubCell"/>
</dbReference>
<evidence type="ECO:0000313" key="8">
    <source>
        <dbReference type="Proteomes" id="UP000759131"/>
    </source>
</evidence>
<evidence type="ECO:0000256" key="5">
    <source>
        <dbReference type="SAM" id="MobiDB-lite"/>
    </source>
</evidence>
<name>A0A7R9LVS4_9ACAR</name>
<sequence length="294" mass="35826">ALEERNRRIVEKQLEKEKKDKELKEKKEFLEKQRQERQRLKDLEKEKKEKEKTEKELERLRLKEEKQKEKEDKQREREEIQKEKDLEKQKKLEYEIHIEISEKKRKLEEEKTRRLSEKQKASEEELRKQEKQRQLLSNFFSKQASTQSSNRKSIVTDVETNVSPLFLPFELGVNQTIAPVVSQFAKKRFNRQQLDRLVEIQESNELYLHLIKRNDYKVFRCNKRERSEPEIIIESTSDGDEDNQSKKYRIKHLQFHTNVRPPYRGTFRKRSSQINGIKPFNKDTDLFDYDVESD</sequence>
<evidence type="ECO:0000256" key="1">
    <source>
        <dbReference type="ARBA" id="ARBA00004123"/>
    </source>
</evidence>
<feature type="non-terminal residue" evidence="7">
    <location>
        <position position="294"/>
    </location>
</feature>
<feature type="region of interest" description="Disordered" evidence="5">
    <location>
        <begin position="107"/>
        <end position="127"/>
    </location>
</feature>
<dbReference type="AlphaFoldDB" id="A0A7R9LVS4"/>
<evidence type="ECO:0000256" key="4">
    <source>
        <dbReference type="ARBA" id="ARBA00023242"/>
    </source>
</evidence>
<organism evidence="7">
    <name type="scientific">Medioppia subpectinata</name>
    <dbReference type="NCBI Taxonomy" id="1979941"/>
    <lineage>
        <taxon>Eukaryota</taxon>
        <taxon>Metazoa</taxon>
        <taxon>Ecdysozoa</taxon>
        <taxon>Arthropoda</taxon>
        <taxon>Chelicerata</taxon>
        <taxon>Arachnida</taxon>
        <taxon>Acari</taxon>
        <taxon>Acariformes</taxon>
        <taxon>Sarcoptiformes</taxon>
        <taxon>Oribatida</taxon>
        <taxon>Brachypylina</taxon>
        <taxon>Oppioidea</taxon>
        <taxon>Oppiidae</taxon>
        <taxon>Medioppia</taxon>
    </lineage>
</organism>
<dbReference type="OrthoDB" id="79480at2759"/>
<comment type="subcellular location">
    <subcellularLocation>
        <location evidence="1">Nucleus</location>
    </subcellularLocation>
</comment>
<proteinExistence type="predicted"/>
<evidence type="ECO:0000259" key="6">
    <source>
        <dbReference type="Pfam" id="PF12253"/>
    </source>
</evidence>
<accession>A0A7R9LVS4</accession>
<dbReference type="GO" id="GO:0006281">
    <property type="term" value="P:DNA repair"/>
    <property type="evidence" value="ECO:0007669"/>
    <property type="project" value="UniProtKB-KW"/>
</dbReference>
<dbReference type="Proteomes" id="UP000759131">
    <property type="component" value="Unassembled WGS sequence"/>
</dbReference>
<dbReference type="PANTHER" id="PTHR15272:SF0">
    <property type="entry name" value="CHROMATIN ASSEMBLY FACTOR 1 SUBUNIT A"/>
    <property type="match status" value="1"/>
</dbReference>
<evidence type="ECO:0000256" key="3">
    <source>
        <dbReference type="ARBA" id="ARBA00023204"/>
    </source>
</evidence>
<reference evidence="7" key="1">
    <citation type="submission" date="2020-11" db="EMBL/GenBank/DDBJ databases">
        <authorList>
            <person name="Tran Van P."/>
        </authorList>
    </citation>
    <scope>NUCLEOTIDE SEQUENCE</scope>
</reference>
<dbReference type="EMBL" id="CAJPIZ010042641">
    <property type="protein sequence ID" value="CAG2121883.1"/>
    <property type="molecule type" value="Genomic_DNA"/>
</dbReference>
<dbReference type="GO" id="GO:0033186">
    <property type="term" value="C:CAF-1 complex"/>
    <property type="evidence" value="ECO:0007669"/>
    <property type="project" value="TreeGrafter"/>
</dbReference>
<dbReference type="Pfam" id="PF12253">
    <property type="entry name" value="CAF1A_dimeriz"/>
    <property type="match status" value="1"/>
</dbReference>
<dbReference type="PANTHER" id="PTHR15272">
    <property type="entry name" value="CHROMATIN ASSEMBLY FACTOR 1 SUBUNIT A CAF-1 SUBUNIT A"/>
    <property type="match status" value="1"/>
</dbReference>
<feature type="domain" description="Chromatin assembly factor 1 subunit A dimerization" evidence="6">
    <location>
        <begin position="251"/>
        <end position="294"/>
    </location>
</feature>
<evidence type="ECO:0000256" key="2">
    <source>
        <dbReference type="ARBA" id="ARBA00022763"/>
    </source>
</evidence>
<keyword evidence="8" id="KW-1185">Reference proteome</keyword>
<keyword evidence="4" id="KW-0539">Nucleus</keyword>
<protein>
    <recommendedName>
        <fullName evidence="6">Chromatin assembly factor 1 subunit A dimerization domain-containing protein</fullName>
    </recommendedName>
</protein>